<evidence type="ECO:0000256" key="1">
    <source>
        <dbReference type="SAM" id="Phobius"/>
    </source>
</evidence>
<dbReference type="AlphaFoldDB" id="A0A9W7DPM9"/>
<feature type="transmembrane region" description="Helical" evidence="1">
    <location>
        <begin position="230"/>
        <end position="249"/>
    </location>
</feature>
<keyword evidence="1" id="KW-1133">Transmembrane helix</keyword>
<protein>
    <submittedName>
        <fullName evidence="2">Uncharacterized protein</fullName>
    </submittedName>
</protein>
<keyword evidence="1" id="KW-0812">Transmembrane</keyword>
<name>A0A9W7DPM9_9STRA</name>
<keyword evidence="1" id="KW-0472">Membrane</keyword>
<reference evidence="3" key="1">
    <citation type="journal article" date="2023" name="Commun. Biol.">
        <title>Genome analysis of Parmales, the sister group of diatoms, reveals the evolutionary specialization of diatoms from phago-mixotrophs to photoautotrophs.</title>
        <authorList>
            <person name="Ban H."/>
            <person name="Sato S."/>
            <person name="Yoshikawa S."/>
            <person name="Yamada K."/>
            <person name="Nakamura Y."/>
            <person name="Ichinomiya M."/>
            <person name="Sato N."/>
            <person name="Blanc-Mathieu R."/>
            <person name="Endo H."/>
            <person name="Kuwata A."/>
            <person name="Ogata H."/>
        </authorList>
    </citation>
    <scope>NUCLEOTIDE SEQUENCE [LARGE SCALE GENOMIC DNA]</scope>
    <source>
        <strain evidence="3">NIES 3700</strain>
    </source>
</reference>
<accession>A0A9W7DPM9</accession>
<dbReference type="EMBL" id="BRXW01000392">
    <property type="protein sequence ID" value="GMH50027.1"/>
    <property type="molecule type" value="Genomic_DNA"/>
</dbReference>
<proteinExistence type="predicted"/>
<dbReference type="Proteomes" id="UP001165122">
    <property type="component" value="Unassembled WGS sequence"/>
</dbReference>
<sequence length="325" mass="36447">MTGNTAAMEAKERVAIRLGRLGGGMTKLDFTYKIELGFGISRGAVKHFVERRLNEVIEVSIYFQRLVPLEEYREADGVALAHDLLWMAPSGKKRVERLAEIVEKSRAMRELTETLPWFETMMVIAVRGNESVKGWSRPLLLVAVQNHEKGVLRILKEMAFAVTGMKAAVDAYRVASGAEHEKDTEFDPITELTISKLIEMFPESVPGILIQTSAILNNLNSGLPFPMSTYISLLVLIMTTGFVSATLSYDYDTDPKKRAFNPEFYGYVPHDSRKRAALFFTMILMPADQVFIHGILVVILGSIARSYALYYLVGNMLLCFIYKAG</sequence>
<feature type="transmembrane region" description="Helical" evidence="1">
    <location>
        <begin position="277"/>
        <end position="301"/>
    </location>
</feature>
<gene>
    <name evidence="2" type="ORF">TrLO_g5070</name>
</gene>
<comment type="caution">
    <text evidence="2">The sequence shown here is derived from an EMBL/GenBank/DDBJ whole genome shotgun (WGS) entry which is preliminary data.</text>
</comment>
<feature type="transmembrane region" description="Helical" evidence="1">
    <location>
        <begin position="307"/>
        <end position="324"/>
    </location>
</feature>
<organism evidence="2 3">
    <name type="scientific">Triparma laevis f. longispina</name>
    <dbReference type="NCBI Taxonomy" id="1714387"/>
    <lineage>
        <taxon>Eukaryota</taxon>
        <taxon>Sar</taxon>
        <taxon>Stramenopiles</taxon>
        <taxon>Ochrophyta</taxon>
        <taxon>Bolidophyceae</taxon>
        <taxon>Parmales</taxon>
        <taxon>Triparmaceae</taxon>
        <taxon>Triparma</taxon>
    </lineage>
</organism>
<evidence type="ECO:0000313" key="2">
    <source>
        <dbReference type="EMBL" id="GMH50027.1"/>
    </source>
</evidence>
<evidence type="ECO:0000313" key="3">
    <source>
        <dbReference type="Proteomes" id="UP001165122"/>
    </source>
</evidence>
<keyword evidence="3" id="KW-1185">Reference proteome</keyword>
<dbReference type="OrthoDB" id="10670951at2759"/>